<comment type="caution">
    <text evidence="7">The sequence shown here is derived from an EMBL/GenBank/DDBJ whole genome shotgun (WGS) entry which is preliminary data.</text>
</comment>
<dbReference type="GO" id="GO:0005524">
    <property type="term" value="F:ATP binding"/>
    <property type="evidence" value="ECO:0007669"/>
    <property type="project" value="UniProtKB-KW"/>
</dbReference>
<dbReference type="Proteomes" id="UP000436483">
    <property type="component" value="Unassembled WGS sequence"/>
</dbReference>
<feature type="domain" description="ABC transporter" evidence="6">
    <location>
        <begin position="2"/>
        <end position="234"/>
    </location>
</feature>
<keyword evidence="3" id="KW-0547">Nucleotide-binding</keyword>
<organism evidence="7 8">
    <name type="scientific">Microvirga makkahensis</name>
    <dbReference type="NCBI Taxonomy" id="1128670"/>
    <lineage>
        <taxon>Bacteria</taxon>
        <taxon>Pseudomonadati</taxon>
        <taxon>Pseudomonadota</taxon>
        <taxon>Alphaproteobacteria</taxon>
        <taxon>Hyphomicrobiales</taxon>
        <taxon>Methylobacteriaceae</taxon>
        <taxon>Microvirga</taxon>
    </lineage>
</organism>
<keyword evidence="2" id="KW-0813">Transport</keyword>
<dbReference type="PROSITE" id="PS00211">
    <property type="entry name" value="ABC_TRANSPORTER_1"/>
    <property type="match status" value="1"/>
</dbReference>
<sequence>MLTVENLTAFYGESQILHDVSLAVDNGGRVAIVGRNGAGKSTLFKSIMNAGPRAVGKILWNGVDLGSTPSYKRVRAGLALVPEDRRIFGHVTVLENIAMSQYGVLAGETPLDPESVIQRFPMLVPLKDRLGGQLSGGQQQMVAVARAIAARPRLMMLDEPTEGLAPIIIEQLAKDVVTVCNENEAGLLLSEQNLWFAKQCTDRVYVIDTGRIVFEGDWATLDENADIKQRYLAV</sequence>
<evidence type="ECO:0000256" key="4">
    <source>
        <dbReference type="ARBA" id="ARBA00022840"/>
    </source>
</evidence>
<reference evidence="7 8" key="1">
    <citation type="submission" date="2019-12" db="EMBL/GenBank/DDBJ databases">
        <authorList>
            <person name="Yuan C.-G."/>
        </authorList>
    </citation>
    <scope>NUCLEOTIDE SEQUENCE [LARGE SCALE GENOMIC DNA]</scope>
    <source>
        <strain evidence="7 8">KCTC 23863</strain>
    </source>
</reference>
<evidence type="ECO:0000313" key="8">
    <source>
        <dbReference type="Proteomes" id="UP000436483"/>
    </source>
</evidence>
<dbReference type="GO" id="GO:0015658">
    <property type="term" value="F:branched-chain amino acid transmembrane transporter activity"/>
    <property type="evidence" value="ECO:0007669"/>
    <property type="project" value="TreeGrafter"/>
</dbReference>
<protein>
    <submittedName>
        <fullName evidence="7">ATP-binding cassette domain-containing protein</fullName>
    </submittedName>
</protein>
<dbReference type="SUPFAM" id="SSF52540">
    <property type="entry name" value="P-loop containing nucleoside triphosphate hydrolases"/>
    <property type="match status" value="1"/>
</dbReference>
<evidence type="ECO:0000256" key="1">
    <source>
        <dbReference type="ARBA" id="ARBA00005417"/>
    </source>
</evidence>
<dbReference type="OrthoDB" id="7846240at2"/>
<gene>
    <name evidence="7" type="ORF">GR328_25250</name>
</gene>
<evidence type="ECO:0000256" key="2">
    <source>
        <dbReference type="ARBA" id="ARBA00022448"/>
    </source>
</evidence>
<dbReference type="PANTHER" id="PTHR43820:SF2">
    <property type="entry name" value="ABC TRANSPORTER ATP-BINDING PROTEIN"/>
    <property type="match status" value="1"/>
</dbReference>
<evidence type="ECO:0000313" key="7">
    <source>
        <dbReference type="EMBL" id="MXQ14694.1"/>
    </source>
</evidence>
<dbReference type="Gene3D" id="3.40.50.300">
    <property type="entry name" value="P-loop containing nucleotide triphosphate hydrolases"/>
    <property type="match status" value="1"/>
</dbReference>
<dbReference type="PANTHER" id="PTHR43820">
    <property type="entry name" value="HIGH-AFFINITY BRANCHED-CHAIN AMINO ACID TRANSPORT ATP-BINDING PROTEIN LIVF"/>
    <property type="match status" value="1"/>
</dbReference>
<dbReference type="InterPro" id="IPR003593">
    <property type="entry name" value="AAA+_ATPase"/>
</dbReference>
<dbReference type="InterPro" id="IPR052156">
    <property type="entry name" value="BCAA_Transport_ATP-bd_LivF"/>
</dbReference>
<dbReference type="GO" id="GO:0016887">
    <property type="term" value="F:ATP hydrolysis activity"/>
    <property type="evidence" value="ECO:0007669"/>
    <property type="project" value="InterPro"/>
</dbReference>
<dbReference type="SMART" id="SM00382">
    <property type="entry name" value="AAA"/>
    <property type="match status" value="1"/>
</dbReference>
<dbReference type="InterPro" id="IPR027417">
    <property type="entry name" value="P-loop_NTPase"/>
</dbReference>
<reference evidence="7 8" key="2">
    <citation type="submission" date="2020-01" db="EMBL/GenBank/DDBJ databases">
        <title>Microvirga sp. nov., an arsenate reduction bacterium isolated from Tibet hotspring sediments.</title>
        <authorList>
            <person name="Xian W.-D."/>
            <person name="Li W.-J."/>
        </authorList>
    </citation>
    <scope>NUCLEOTIDE SEQUENCE [LARGE SCALE GENOMIC DNA]</scope>
    <source>
        <strain evidence="7 8">KCTC 23863</strain>
    </source>
</reference>
<dbReference type="Pfam" id="PF00005">
    <property type="entry name" value="ABC_tran"/>
    <property type="match status" value="1"/>
</dbReference>
<proteinExistence type="inferred from homology"/>
<comment type="similarity">
    <text evidence="1">Belongs to the ABC transporter superfamily.</text>
</comment>
<dbReference type="PROSITE" id="PS50893">
    <property type="entry name" value="ABC_TRANSPORTER_2"/>
    <property type="match status" value="1"/>
</dbReference>
<evidence type="ECO:0000256" key="3">
    <source>
        <dbReference type="ARBA" id="ARBA00022741"/>
    </source>
</evidence>
<dbReference type="InterPro" id="IPR017871">
    <property type="entry name" value="ABC_transporter-like_CS"/>
</dbReference>
<accession>A0A7X3MWW6</accession>
<dbReference type="RefSeq" id="WP_160888409.1">
    <property type="nucleotide sequence ID" value="NZ_WURB01000043.1"/>
</dbReference>
<dbReference type="InterPro" id="IPR003439">
    <property type="entry name" value="ABC_transporter-like_ATP-bd"/>
</dbReference>
<keyword evidence="8" id="KW-1185">Reference proteome</keyword>
<evidence type="ECO:0000259" key="6">
    <source>
        <dbReference type="PROSITE" id="PS50893"/>
    </source>
</evidence>
<dbReference type="EMBL" id="WURB01000043">
    <property type="protein sequence ID" value="MXQ14694.1"/>
    <property type="molecule type" value="Genomic_DNA"/>
</dbReference>
<dbReference type="GO" id="GO:0015807">
    <property type="term" value="P:L-amino acid transport"/>
    <property type="evidence" value="ECO:0007669"/>
    <property type="project" value="TreeGrafter"/>
</dbReference>
<keyword evidence="5" id="KW-0029">Amino-acid transport</keyword>
<name>A0A7X3MWW6_9HYPH</name>
<evidence type="ECO:0000256" key="5">
    <source>
        <dbReference type="ARBA" id="ARBA00022970"/>
    </source>
</evidence>
<dbReference type="AlphaFoldDB" id="A0A7X3MWW6"/>
<keyword evidence="4 7" id="KW-0067">ATP-binding</keyword>